<evidence type="ECO:0008006" key="4">
    <source>
        <dbReference type="Google" id="ProtNLM"/>
    </source>
</evidence>
<organism evidence="2 3">
    <name type="scientific">Ladona fulva</name>
    <name type="common">Scarce chaser dragonfly</name>
    <name type="synonym">Libellula fulva</name>
    <dbReference type="NCBI Taxonomy" id="123851"/>
    <lineage>
        <taxon>Eukaryota</taxon>
        <taxon>Metazoa</taxon>
        <taxon>Ecdysozoa</taxon>
        <taxon>Arthropoda</taxon>
        <taxon>Hexapoda</taxon>
        <taxon>Insecta</taxon>
        <taxon>Pterygota</taxon>
        <taxon>Palaeoptera</taxon>
        <taxon>Odonata</taxon>
        <taxon>Epiprocta</taxon>
        <taxon>Anisoptera</taxon>
        <taxon>Libelluloidea</taxon>
        <taxon>Libellulidae</taxon>
        <taxon>Ladona</taxon>
    </lineage>
</organism>
<dbReference type="OrthoDB" id="5876637at2759"/>
<dbReference type="InterPro" id="IPR026680">
    <property type="entry name" value="CCDC137"/>
</dbReference>
<dbReference type="PANTHER" id="PTHR21838:SF2">
    <property type="entry name" value="COILED-COIL DOMAIN-CONTAINING PROTEIN 137"/>
    <property type="match status" value="1"/>
</dbReference>
<proteinExistence type="predicted"/>
<dbReference type="Proteomes" id="UP000792457">
    <property type="component" value="Unassembled WGS sequence"/>
</dbReference>
<keyword evidence="3" id="KW-1185">Reference proteome</keyword>
<dbReference type="PANTHER" id="PTHR21838">
    <property type="entry name" value="COILED-COIL DOMAIN-CONTAINING PROTEIN 137"/>
    <property type="match status" value="1"/>
</dbReference>
<reference evidence="2" key="2">
    <citation type="submission" date="2017-10" db="EMBL/GenBank/DDBJ databases">
        <title>Ladona fulva Genome sequencing and assembly.</title>
        <authorList>
            <person name="Murali S."/>
            <person name="Richards S."/>
            <person name="Bandaranaike D."/>
            <person name="Bellair M."/>
            <person name="Blankenburg K."/>
            <person name="Chao H."/>
            <person name="Dinh H."/>
            <person name="Doddapaneni H."/>
            <person name="Dugan-Rocha S."/>
            <person name="Elkadiri S."/>
            <person name="Gnanaolivu R."/>
            <person name="Hernandez B."/>
            <person name="Skinner E."/>
            <person name="Javaid M."/>
            <person name="Lee S."/>
            <person name="Li M."/>
            <person name="Ming W."/>
            <person name="Munidasa M."/>
            <person name="Muniz J."/>
            <person name="Nguyen L."/>
            <person name="Hughes D."/>
            <person name="Osuji N."/>
            <person name="Pu L.-L."/>
            <person name="Puazo M."/>
            <person name="Qu C."/>
            <person name="Quiroz J."/>
            <person name="Raj R."/>
            <person name="Weissenberger G."/>
            <person name="Xin Y."/>
            <person name="Zou X."/>
            <person name="Han Y."/>
            <person name="Worley K."/>
            <person name="Muzny D."/>
            <person name="Gibbs R."/>
        </authorList>
    </citation>
    <scope>NUCLEOTIDE SEQUENCE</scope>
    <source>
        <strain evidence="2">Sampled in the wild</strain>
    </source>
</reference>
<comment type="caution">
    <text evidence="2">The sequence shown here is derived from an EMBL/GenBank/DDBJ whole genome shotgun (WGS) entry which is preliminary data.</text>
</comment>
<evidence type="ECO:0000313" key="3">
    <source>
        <dbReference type="Proteomes" id="UP000792457"/>
    </source>
</evidence>
<dbReference type="AlphaFoldDB" id="A0A8K0NVC8"/>
<evidence type="ECO:0000256" key="1">
    <source>
        <dbReference type="SAM" id="MobiDB-lite"/>
    </source>
</evidence>
<protein>
    <recommendedName>
        <fullName evidence="4">Coiled-coil domain-containing protein 137</fullName>
    </recommendedName>
</protein>
<dbReference type="GO" id="GO:0005634">
    <property type="term" value="C:nucleus"/>
    <property type="evidence" value="ECO:0007669"/>
    <property type="project" value="TreeGrafter"/>
</dbReference>
<feature type="compositionally biased region" description="Basic residues" evidence="1">
    <location>
        <begin position="1"/>
        <end position="12"/>
    </location>
</feature>
<feature type="region of interest" description="Disordered" evidence="1">
    <location>
        <begin position="154"/>
        <end position="175"/>
    </location>
</feature>
<name>A0A8K0NVC8_LADFU</name>
<gene>
    <name evidence="2" type="ORF">J437_LFUL001185</name>
</gene>
<evidence type="ECO:0000313" key="2">
    <source>
        <dbReference type="EMBL" id="KAG8223311.1"/>
    </source>
</evidence>
<accession>A0A8K0NVC8</accession>
<feature type="region of interest" description="Disordered" evidence="1">
    <location>
        <begin position="1"/>
        <end position="20"/>
    </location>
</feature>
<sequence length="291" mass="33694">MGRKIPGKKCKKIKDPEKQRAARLESLKGKINSPPAFPDVQETPHSLERLIRLKEKCKETKVFFKRQRKSKKFKIDTEKLMGKEVDLPGMTKPVRNVPNINQREGENEIQYVHRVERLCQNIIKESKFEKKFGVEVCRNPDSGAIEEVRKCLDEDPVKQKRSPKNSSRSEIKKLKRSKCKKALRKLSKLERNGNDFSHLQDNVKFGEVVDQPPALKVLPRKADVRDSESKPGKKDLLLKKLLAPKSTSTVTTGKIKWREMPVGEKMRIEQERENAIKAYKLLKAQKYKNSE</sequence>
<reference evidence="2" key="1">
    <citation type="submission" date="2013-04" db="EMBL/GenBank/DDBJ databases">
        <authorList>
            <person name="Qu J."/>
            <person name="Murali S.C."/>
            <person name="Bandaranaike D."/>
            <person name="Bellair M."/>
            <person name="Blankenburg K."/>
            <person name="Chao H."/>
            <person name="Dinh H."/>
            <person name="Doddapaneni H."/>
            <person name="Downs B."/>
            <person name="Dugan-Rocha S."/>
            <person name="Elkadiri S."/>
            <person name="Gnanaolivu R.D."/>
            <person name="Hernandez B."/>
            <person name="Javaid M."/>
            <person name="Jayaseelan J.C."/>
            <person name="Lee S."/>
            <person name="Li M."/>
            <person name="Ming W."/>
            <person name="Munidasa M."/>
            <person name="Muniz J."/>
            <person name="Nguyen L."/>
            <person name="Ongeri F."/>
            <person name="Osuji N."/>
            <person name="Pu L.-L."/>
            <person name="Puazo M."/>
            <person name="Qu C."/>
            <person name="Quiroz J."/>
            <person name="Raj R."/>
            <person name="Weissenberger G."/>
            <person name="Xin Y."/>
            <person name="Zou X."/>
            <person name="Han Y."/>
            <person name="Richards S."/>
            <person name="Worley K."/>
            <person name="Muzny D."/>
            <person name="Gibbs R."/>
        </authorList>
    </citation>
    <scope>NUCLEOTIDE SEQUENCE</scope>
    <source>
        <strain evidence="2">Sampled in the wild</strain>
    </source>
</reference>
<dbReference type="EMBL" id="KZ308157">
    <property type="protein sequence ID" value="KAG8223311.1"/>
    <property type="molecule type" value="Genomic_DNA"/>
</dbReference>